<accession>A0A077LVU5</accession>
<evidence type="ECO:0000313" key="2">
    <source>
        <dbReference type="EMBL" id="CCH76114.1"/>
    </source>
</evidence>
<dbReference type="PANTHER" id="PTHR43805">
    <property type="entry name" value="GLYCEROPHOSPHORYL DIESTER PHOSPHODIESTERASE"/>
    <property type="match status" value="1"/>
</dbReference>
<evidence type="ECO:0000313" key="3">
    <source>
        <dbReference type="Proteomes" id="UP000035721"/>
    </source>
</evidence>
<dbReference type="Pfam" id="PF03009">
    <property type="entry name" value="GDPD"/>
    <property type="match status" value="1"/>
</dbReference>
<dbReference type="Proteomes" id="UP000035721">
    <property type="component" value="Unassembled WGS sequence"/>
</dbReference>
<gene>
    <name evidence="2" type="ORF">BN12_1070004</name>
</gene>
<evidence type="ECO:0000259" key="1">
    <source>
        <dbReference type="PROSITE" id="PS51704"/>
    </source>
</evidence>
<dbReference type="EMBL" id="CAJB01000010">
    <property type="protein sequence ID" value="CCH76114.1"/>
    <property type="molecule type" value="Genomic_DNA"/>
</dbReference>
<proteinExistence type="predicted"/>
<dbReference type="RefSeq" id="WP_048552794.1">
    <property type="nucleotide sequence ID" value="NZ_HF570958.1"/>
</dbReference>
<name>A0A077LVU5_9MICO</name>
<dbReference type="InterPro" id="IPR017946">
    <property type="entry name" value="PLC-like_Pdiesterase_TIM-brl"/>
</dbReference>
<organism evidence="2 3">
    <name type="scientific">Nostocoides japonicum T1-X7</name>
    <dbReference type="NCBI Taxonomy" id="1194083"/>
    <lineage>
        <taxon>Bacteria</taxon>
        <taxon>Bacillati</taxon>
        <taxon>Actinomycetota</taxon>
        <taxon>Actinomycetes</taxon>
        <taxon>Micrococcales</taxon>
        <taxon>Intrasporangiaceae</taxon>
        <taxon>Nostocoides</taxon>
    </lineage>
</organism>
<protein>
    <submittedName>
        <fullName evidence="2">Putative glycerophosphoryl diester phosphodiesterase</fullName>
    </submittedName>
</protein>
<dbReference type="STRING" id="1194083.BN12_1070004"/>
<keyword evidence="3" id="KW-1185">Reference proteome</keyword>
<dbReference type="PANTHER" id="PTHR43805:SF1">
    <property type="entry name" value="GP-PDE DOMAIN-CONTAINING PROTEIN"/>
    <property type="match status" value="1"/>
</dbReference>
<dbReference type="GO" id="GO:0008081">
    <property type="term" value="F:phosphoric diester hydrolase activity"/>
    <property type="evidence" value="ECO:0007669"/>
    <property type="project" value="InterPro"/>
</dbReference>
<dbReference type="OrthoDB" id="5241788at2"/>
<feature type="domain" description="GP-PDE" evidence="1">
    <location>
        <begin position="16"/>
        <end position="257"/>
    </location>
</feature>
<dbReference type="AlphaFoldDB" id="A0A077LVU5"/>
<dbReference type="SUPFAM" id="SSF51695">
    <property type="entry name" value="PLC-like phosphodiesterases"/>
    <property type="match status" value="1"/>
</dbReference>
<dbReference type="Gene3D" id="3.20.20.190">
    <property type="entry name" value="Phosphatidylinositol (PI) phosphodiesterase"/>
    <property type="match status" value="1"/>
</dbReference>
<dbReference type="GO" id="GO:0006629">
    <property type="term" value="P:lipid metabolic process"/>
    <property type="evidence" value="ECO:0007669"/>
    <property type="project" value="InterPro"/>
</dbReference>
<reference evidence="2 3" key="1">
    <citation type="journal article" date="2013" name="ISME J.">
        <title>A metabolic model for members of the genus Tetrasphaera involved in enhanced biological phosphorus removal.</title>
        <authorList>
            <person name="Kristiansen R."/>
            <person name="Nguyen H.T.T."/>
            <person name="Saunders A.M."/>
            <person name="Nielsen J.L."/>
            <person name="Wimmer R."/>
            <person name="Le V.Q."/>
            <person name="McIlroy S.J."/>
            <person name="Petrovski S."/>
            <person name="Seviour R.J."/>
            <person name="Calteau A."/>
            <person name="Nielsen K.L."/>
            <person name="Nielsen P.H."/>
        </authorList>
    </citation>
    <scope>NUCLEOTIDE SEQUENCE [LARGE SCALE GENOMIC DNA]</scope>
    <source>
        <strain evidence="2 3">T1-X7</strain>
    </source>
</reference>
<dbReference type="PROSITE" id="PS51704">
    <property type="entry name" value="GP_PDE"/>
    <property type="match status" value="1"/>
</dbReference>
<comment type="caution">
    <text evidence="2">The sequence shown here is derived from an EMBL/GenBank/DDBJ whole genome shotgun (WGS) entry which is preliminary data.</text>
</comment>
<sequence>MRRTANDFAYLDAPTPVGLAHRGGAAYGPNRGIENTLAAFRAAVAMGYRYLETDVHATSDGMLLAFHDTILERVTDGVGSVASQPYAVIRSLRVGGAEAIPRFDDLLEELPGTRINVDVKAGPAIGPLVATIRAHSAVDRVCVASFSERRLRAVRRALGPRLATAAGQVGTAGLVLAPRLVSRWLATPAPVLQVPEIVPVRGRTLRIVSPALVERAHRLGKHVHVWTVDEPAAMERLLDWGVDGIISDRIDVLRDVLAARGTPLRRDG</sequence>
<dbReference type="InterPro" id="IPR030395">
    <property type="entry name" value="GP_PDE_dom"/>
</dbReference>